<dbReference type="Proteomes" id="UP000789901">
    <property type="component" value="Unassembled WGS sequence"/>
</dbReference>
<keyword evidence="2" id="KW-1185">Reference proteome</keyword>
<accession>A0ABN7WSL0</accession>
<gene>
    <name evidence="1" type="ORF">GMARGA_LOCUS34095</name>
</gene>
<reference evidence="1 2" key="1">
    <citation type="submission" date="2021-06" db="EMBL/GenBank/DDBJ databases">
        <authorList>
            <person name="Kallberg Y."/>
            <person name="Tangrot J."/>
            <person name="Rosling A."/>
        </authorList>
    </citation>
    <scope>NUCLEOTIDE SEQUENCE [LARGE SCALE GENOMIC DNA]</scope>
    <source>
        <strain evidence="1 2">120-4 pot B 10/14</strain>
    </source>
</reference>
<evidence type="ECO:0000313" key="2">
    <source>
        <dbReference type="Proteomes" id="UP000789901"/>
    </source>
</evidence>
<protein>
    <submittedName>
        <fullName evidence="1">30524_t:CDS:1</fullName>
    </submittedName>
</protein>
<organism evidence="1 2">
    <name type="scientific">Gigaspora margarita</name>
    <dbReference type="NCBI Taxonomy" id="4874"/>
    <lineage>
        <taxon>Eukaryota</taxon>
        <taxon>Fungi</taxon>
        <taxon>Fungi incertae sedis</taxon>
        <taxon>Mucoromycota</taxon>
        <taxon>Glomeromycotina</taxon>
        <taxon>Glomeromycetes</taxon>
        <taxon>Diversisporales</taxon>
        <taxon>Gigasporaceae</taxon>
        <taxon>Gigaspora</taxon>
    </lineage>
</organism>
<name>A0ABN7WSL0_GIGMA</name>
<dbReference type="EMBL" id="CAJVQB010058658">
    <property type="protein sequence ID" value="CAG8838676.1"/>
    <property type="molecule type" value="Genomic_DNA"/>
</dbReference>
<comment type="caution">
    <text evidence="1">The sequence shown here is derived from an EMBL/GenBank/DDBJ whole genome shotgun (WGS) entry which is preliminary data.</text>
</comment>
<proteinExistence type="predicted"/>
<sequence length="194" mass="22103">MTTNISCLETFALNILKNSSSNKIASNVNVTELDPYILCNQKLFLYEIKQPITLLTCGYIFYRDYIKSSIKISSKCPKQNCKKEIESVVDSMPGSQDLDLMVTSPAIFKSPIITQKSDTSKKCTGDYLLFSNKLSNKKTKHVKKESLILKKFIKELFTEPITSKDPVIRKENTNNFVNLYNNITHAETQNEIIN</sequence>
<evidence type="ECO:0000313" key="1">
    <source>
        <dbReference type="EMBL" id="CAG8838676.1"/>
    </source>
</evidence>